<dbReference type="PROSITE" id="PS00134">
    <property type="entry name" value="TRYPSIN_HIS"/>
    <property type="match status" value="1"/>
</dbReference>
<evidence type="ECO:0000256" key="6">
    <source>
        <dbReference type="ARBA" id="ARBA00023180"/>
    </source>
</evidence>
<dbReference type="Gene3D" id="2.40.10.10">
    <property type="entry name" value="Trypsin-like serine proteases"/>
    <property type="match status" value="2"/>
</dbReference>
<evidence type="ECO:0000256" key="7">
    <source>
        <dbReference type="ARBA" id="ARBA00024195"/>
    </source>
</evidence>
<evidence type="ECO:0000256" key="3">
    <source>
        <dbReference type="ARBA" id="ARBA00022801"/>
    </source>
</evidence>
<dbReference type="Proteomes" id="UP001329430">
    <property type="component" value="Chromosome 3"/>
</dbReference>
<organism evidence="11 12">
    <name type="scientific">Pyrocoelia pectoralis</name>
    <dbReference type="NCBI Taxonomy" id="417401"/>
    <lineage>
        <taxon>Eukaryota</taxon>
        <taxon>Metazoa</taxon>
        <taxon>Ecdysozoa</taxon>
        <taxon>Arthropoda</taxon>
        <taxon>Hexapoda</taxon>
        <taxon>Insecta</taxon>
        <taxon>Pterygota</taxon>
        <taxon>Neoptera</taxon>
        <taxon>Endopterygota</taxon>
        <taxon>Coleoptera</taxon>
        <taxon>Polyphaga</taxon>
        <taxon>Elateriformia</taxon>
        <taxon>Elateroidea</taxon>
        <taxon>Lampyridae</taxon>
        <taxon>Lampyrinae</taxon>
        <taxon>Pyrocoelia</taxon>
    </lineage>
</organism>
<dbReference type="PANTHER" id="PTHR24256">
    <property type="entry name" value="TRYPTASE-RELATED"/>
    <property type="match status" value="1"/>
</dbReference>
<name>A0AAN7VBN4_9COLE</name>
<dbReference type="InterPro" id="IPR022700">
    <property type="entry name" value="CLIP"/>
</dbReference>
<dbReference type="GO" id="GO:0005576">
    <property type="term" value="C:extracellular region"/>
    <property type="evidence" value="ECO:0007669"/>
    <property type="project" value="UniProtKB-SubCell"/>
</dbReference>
<dbReference type="InterPro" id="IPR043504">
    <property type="entry name" value="Peptidase_S1_PA_chymotrypsin"/>
</dbReference>
<evidence type="ECO:0000259" key="9">
    <source>
        <dbReference type="PROSITE" id="PS50240"/>
    </source>
</evidence>
<comment type="domain">
    <text evidence="8">The clip domain consists of 35-55 residues which are 'knitted' together usually by 3 conserved disulfide bonds forming a clip-like compact structure.</text>
</comment>
<dbReference type="Gene3D" id="3.30.1640.30">
    <property type="match status" value="1"/>
</dbReference>
<dbReference type="InterPro" id="IPR051487">
    <property type="entry name" value="Ser/Thr_Proteases_Immune/Dev"/>
</dbReference>
<keyword evidence="4 8" id="KW-0720">Serine protease</keyword>
<keyword evidence="12" id="KW-1185">Reference proteome</keyword>
<evidence type="ECO:0000313" key="12">
    <source>
        <dbReference type="Proteomes" id="UP001329430"/>
    </source>
</evidence>
<evidence type="ECO:0000256" key="8">
    <source>
        <dbReference type="RuleBase" id="RU366078"/>
    </source>
</evidence>
<comment type="similarity">
    <text evidence="7 8">Belongs to the peptidase S1 family. CLIP subfamily.</text>
</comment>
<feature type="domain" description="Clip" evidence="10">
    <location>
        <begin position="35"/>
        <end position="86"/>
    </location>
</feature>
<protein>
    <recommendedName>
        <fullName evidence="8">CLIP domain-containing serine protease</fullName>
        <ecNumber evidence="8">3.4.21.-</ecNumber>
    </recommendedName>
</protein>
<dbReference type="SMART" id="SM00020">
    <property type="entry name" value="Tryp_SPc"/>
    <property type="match status" value="1"/>
</dbReference>
<dbReference type="SUPFAM" id="SSF50494">
    <property type="entry name" value="Trypsin-like serine proteases"/>
    <property type="match status" value="1"/>
</dbReference>
<evidence type="ECO:0000313" key="11">
    <source>
        <dbReference type="EMBL" id="KAK5645625.1"/>
    </source>
</evidence>
<proteinExistence type="inferred from homology"/>
<dbReference type="PROSITE" id="PS50240">
    <property type="entry name" value="TRYPSIN_DOM"/>
    <property type="match status" value="1"/>
</dbReference>
<evidence type="ECO:0000259" key="10">
    <source>
        <dbReference type="PROSITE" id="PS51888"/>
    </source>
</evidence>
<reference evidence="11 12" key="1">
    <citation type="journal article" date="2024" name="Insects">
        <title>An Improved Chromosome-Level Genome Assembly of the Firefly Pyrocoelia pectoralis.</title>
        <authorList>
            <person name="Fu X."/>
            <person name="Meyer-Rochow V.B."/>
            <person name="Ballantyne L."/>
            <person name="Zhu X."/>
        </authorList>
    </citation>
    <scope>NUCLEOTIDE SEQUENCE [LARGE SCALE GENOMIC DNA]</scope>
    <source>
        <strain evidence="11">XCY_ONT2</strain>
    </source>
</reference>
<dbReference type="AlphaFoldDB" id="A0AAN7VBN4"/>
<dbReference type="InterPro" id="IPR018114">
    <property type="entry name" value="TRYPSIN_HIS"/>
</dbReference>
<dbReference type="GO" id="GO:0006508">
    <property type="term" value="P:proteolysis"/>
    <property type="evidence" value="ECO:0007669"/>
    <property type="project" value="UniProtKB-KW"/>
</dbReference>
<sequence length="378" mass="42426">MVIDSINQLVTYRHSETMITVLVFLFTIIDTYADICTTPNNEEAQCTPLYQCIPLLKGLATQDPKVIKFVNDSKCGNSSTEPLVCCGSTYTYTGNLGKIKRICGFQHSDDYLRVDNVNAAIEEFPWLAVLIYERDRDLDVGGDDGYFNEFSCAGALIGYRYVLTAAHCLKLRASTVVGVRLGEYNTKKAEDCVESGSLEECADPVQDIPIESKIKHPQYNRRYGFNDIALIKLVREAIFTDFVRPICLPTSDRQLAKVGEIMQFSGFGKLTPNGMYTNVKKKILGVLLSNEQCRKYFGNMTEPSPNVIENSICIREHHENAVHICEGDSGGPLVFSNRVQWHLEGIASWREPSCNGRLPAVFTKVSNYLSWINEHTND</sequence>
<evidence type="ECO:0000256" key="5">
    <source>
        <dbReference type="ARBA" id="ARBA00023157"/>
    </source>
</evidence>
<gene>
    <name evidence="11" type="ORF">RI129_004089</name>
</gene>
<dbReference type="GO" id="GO:0004252">
    <property type="term" value="F:serine-type endopeptidase activity"/>
    <property type="evidence" value="ECO:0007669"/>
    <property type="project" value="UniProtKB-UniRule"/>
</dbReference>
<dbReference type="EMBL" id="JAVRBK010000003">
    <property type="protein sequence ID" value="KAK5645625.1"/>
    <property type="molecule type" value="Genomic_DNA"/>
</dbReference>
<dbReference type="SMART" id="SM00680">
    <property type="entry name" value="CLIP"/>
    <property type="match status" value="1"/>
</dbReference>
<dbReference type="Pfam" id="PF00089">
    <property type="entry name" value="Trypsin"/>
    <property type="match status" value="1"/>
</dbReference>
<evidence type="ECO:0000256" key="2">
    <source>
        <dbReference type="ARBA" id="ARBA00022729"/>
    </source>
</evidence>
<dbReference type="InterPro" id="IPR001254">
    <property type="entry name" value="Trypsin_dom"/>
</dbReference>
<keyword evidence="2" id="KW-0732">Signal</keyword>
<accession>A0AAN7VBN4</accession>
<keyword evidence="5" id="KW-1015">Disulfide bond</keyword>
<feature type="domain" description="Peptidase S1" evidence="9">
    <location>
        <begin position="102"/>
        <end position="377"/>
    </location>
</feature>
<dbReference type="Pfam" id="PF12032">
    <property type="entry name" value="CLIP"/>
    <property type="match status" value="1"/>
</dbReference>
<dbReference type="FunFam" id="2.40.10.10:FF:000028">
    <property type="entry name" value="Serine protease easter"/>
    <property type="match status" value="1"/>
</dbReference>
<evidence type="ECO:0000256" key="1">
    <source>
        <dbReference type="ARBA" id="ARBA00022670"/>
    </source>
</evidence>
<evidence type="ECO:0000256" key="4">
    <source>
        <dbReference type="ARBA" id="ARBA00022825"/>
    </source>
</evidence>
<keyword evidence="8" id="KW-0964">Secreted</keyword>
<comment type="subcellular location">
    <subcellularLocation>
        <location evidence="8">Secreted</location>
    </subcellularLocation>
</comment>
<dbReference type="InterPro" id="IPR009003">
    <property type="entry name" value="Peptidase_S1_PA"/>
</dbReference>
<dbReference type="PROSITE" id="PS51888">
    <property type="entry name" value="CLIP"/>
    <property type="match status" value="1"/>
</dbReference>
<dbReference type="CDD" id="cd00190">
    <property type="entry name" value="Tryp_SPc"/>
    <property type="match status" value="1"/>
</dbReference>
<dbReference type="InterPro" id="IPR001314">
    <property type="entry name" value="Peptidase_S1A"/>
</dbReference>
<comment type="caution">
    <text evidence="11">The sequence shown here is derived from an EMBL/GenBank/DDBJ whole genome shotgun (WGS) entry which is preliminary data.</text>
</comment>
<dbReference type="PRINTS" id="PR00722">
    <property type="entry name" value="CHYMOTRYPSIN"/>
</dbReference>
<keyword evidence="3 8" id="KW-0378">Hydrolase</keyword>
<dbReference type="EC" id="3.4.21.-" evidence="8"/>
<keyword evidence="1 8" id="KW-0645">Protease</keyword>
<dbReference type="InterPro" id="IPR038565">
    <property type="entry name" value="CLIP_sf"/>
</dbReference>
<keyword evidence="6" id="KW-0325">Glycoprotein</keyword>